<dbReference type="PROSITE" id="PS00870">
    <property type="entry name" value="CLPAB_1"/>
    <property type="match status" value="1"/>
</dbReference>
<dbReference type="InterPro" id="IPR041546">
    <property type="entry name" value="ClpA/ClpB_AAA_lid"/>
</dbReference>
<dbReference type="Pfam" id="PF10431">
    <property type="entry name" value="ClpB_D2-small"/>
    <property type="match status" value="1"/>
</dbReference>
<dbReference type="EMBL" id="UOYO01000058">
    <property type="protein sequence ID" value="VAY88453.1"/>
    <property type="molecule type" value="Genomic_DNA"/>
</dbReference>
<evidence type="ECO:0000256" key="1">
    <source>
        <dbReference type="ARBA" id="ARBA00022737"/>
    </source>
</evidence>
<feature type="domain" description="Clp R" evidence="5">
    <location>
        <begin position="1"/>
        <end position="65"/>
    </location>
</feature>
<dbReference type="InterPro" id="IPR003593">
    <property type="entry name" value="AAA+_ATPase"/>
</dbReference>
<accession>A0A3B1DYP2</accession>
<dbReference type="PRINTS" id="PR00300">
    <property type="entry name" value="CLPPROTEASEA"/>
</dbReference>
<dbReference type="GO" id="GO:0016887">
    <property type="term" value="F:ATP hydrolysis activity"/>
    <property type="evidence" value="ECO:0007669"/>
    <property type="project" value="InterPro"/>
</dbReference>
<keyword evidence="6" id="KW-0378">Hydrolase</keyword>
<dbReference type="SUPFAM" id="SSF81923">
    <property type="entry name" value="Double Clp-N motif"/>
    <property type="match status" value="1"/>
</dbReference>
<gene>
    <name evidence="6" type="ORF">MNB_ARC-1_262</name>
</gene>
<dbReference type="SUPFAM" id="SSF52540">
    <property type="entry name" value="P-loop containing nucleoside triphosphate hydrolases"/>
    <property type="match status" value="2"/>
</dbReference>
<dbReference type="SMART" id="SM00382">
    <property type="entry name" value="AAA"/>
    <property type="match status" value="2"/>
</dbReference>
<proteinExistence type="predicted"/>
<reference evidence="6" key="1">
    <citation type="submission" date="2018-10" db="EMBL/GenBank/DDBJ databases">
        <authorList>
            <person name="Aoki K."/>
        </authorList>
    </citation>
    <scope>NUCLEOTIDE SEQUENCE</scope>
</reference>
<evidence type="ECO:0000256" key="3">
    <source>
        <dbReference type="ARBA" id="ARBA00022840"/>
    </source>
</evidence>
<dbReference type="InterPro" id="IPR003959">
    <property type="entry name" value="ATPase_AAA_core"/>
</dbReference>
<dbReference type="GO" id="GO:0005737">
    <property type="term" value="C:cytoplasm"/>
    <property type="evidence" value="ECO:0007669"/>
    <property type="project" value="TreeGrafter"/>
</dbReference>
<dbReference type="Gene3D" id="3.40.50.300">
    <property type="entry name" value="P-loop containing nucleotide triphosphate hydrolases"/>
    <property type="match status" value="2"/>
</dbReference>
<dbReference type="PANTHER" id="PTHR11638">
    <property type="entry name" value="ATP-DEPENDENT CLP PROTEASE"/>
    <property type="match status" value="1"/>
</dbReference>
<evidence type="ECO:0000256" key="4">
    <source>
        <dbReference type="ARBA" id="ARBA00023186"/>
    </source>
</evidence>
<dbReference type="CDD" id="cd19499">
    <property type="entry name" value="RecA-like_ClpB_Hsp104-like"/>
    <property type="match status" value="1"/>
</dbReference>
<evidence type="ECO:0000313" key="6">
    <source>
        <dbReference type="EMBL" id="VAY88453.1"/>
    </source>
</evidence>
<keyword evidence="2" id="KW-0547">Nucleotide-binding</keyword>
<dbReference type="GO" id="GO:0008233">
    <property type="term" value="F:peptidase activity"/>
    <property type="evidence" value="ECO:0007669"/>
    <property type="project" value="UniProtKB-KW"/>
</dbReference>
<dbReference type="InterPro" id="IPR004176">
    <property type="entry name" value="Clp_R_N"/>
</dbReference>
<dbReference type="InterPro" id="IPR018368">
    <property type="entry name" value="ClpA/B_CS1"/>
</dbReference>
<dbReference type="Pfam" id="PF17871">
    <property type="entry name" value="AAA_lid_9"/>
    <property type="match status" value="1"/>
</dbReference>
<dbReference type="InterPro" id="IPR028299">
    <property type="entry name" value="ClpA/B_CS2"/>
</dbReference>
<dbReference type="Gene3D" id="1.10.1780.10">
    <property type="entry name" value="Clp, N-terminal domain"/>
    <property type="match status" value="1"/>
</dbReference>
<dbReference type="InterPro" id="IPR036628">
    <property type="entry name" value="Clp_N_dom_sf"/>
</dbReference>
<dbReference type="Pfam" id="PF02861">
    <property type="entry name" value="Clp_N"/>
    <property type="match status" value="1"/>
</dbReference>
<protein>
    <submittedName>
        <fullName evidence="6">ATP-dependent Clp protease ATP-binding subunit ClpA</fullName>
    </submittedName>
</protein>
<evidence type="ECO:0000259" key="5">
    <source>
        <dbReference type="PROSITE" id="PS51903"/>
    </source>
</evidence>
<dbReference type="InterPro" id="IPR050130">
    <property type="entry name" value="ClpA_ClpB"/>
</dbReference>
<dbReference type="CDD" id="cd00009">
    <property type="entry name" value="AAA"/>
    <property type="match status" value="1"/>
</dbReference>
<evidence type="ECO:0000256" key="2">
    <source>
        <dbReference type="ARBA" id="ARBA00022741"/>
    </source>
</evidence>
<sequence length="729" mass="82051">MINVELQKIFAQSIEYAKANDHEYITQEHIFLHLIRNEKIFTLLDDLQINLEDVIKKLKDYIHKNTPKYPDTLKDNNPIESITLTETIENMTLWFKSTNRRSIGIEDMFVAILQDKKAYSTYLLKVYGLEKVDILDNLEEGIEDKISKKKESDAMLAMHSVELVSLARGGKIDPVIGRSDEVRRIVEILGRRKKNNPLLIGETGVGKTSIVEALALEIVDKNVPFELLKSEIYMLDMSSLIAGTKYRGDFEKKLKSVIKEVIKDKNAILFIDEIHSIIGAGSVSNSSMDASNILKPYLSSGKLRCIGATTYEEYRNDFSKDKAFSRRFAKIDVLEPSTEDAIKILEGLKPTYEKFHNLTFETGSLELCVQLAKKFINDRFLPDSAIDIMDEVGSSKKFNNNKLKKNLKVTTKDIEITISKIAKIPIQTATKSDLTLLKNLKRNMLKHIFGQDEAINTICQSIKIKRANLTTDNSPIGSFLFTGSSGVGKTEVAKELSKQLGINFSRFDMSEYSEAYTVSRLIGAPAGYVGYDKGGLLTEAIRKHPYTVLLLDEIEKAHPDLMSLLLQIMDNATLTDSNGNIVSFQNVILILTSNLGATEDNIMGFAKDDSLNVSKAVNKFFAPEFRNRLDATINFASLTKLVIIKIVDKFIEDLNDKLKDKLVKIIITTVAKKALAKFGYDKKMGARPLQRIIAKEIKIPLSDEILFGKLKNGGTVEVDFVNSKFIFKY</sequence>
<dbReference type="Pfam" id="PF00004">
    <property type="entry name" value="AAA"/>
    <property type="match status" value="1"/>
</dbReference>
<dbReference type="AlphaFoldDB" id="A0A3B1DYP2"/>
<keyword evidence="6" id="KW-0645">Protease</keyword>
<dbReference type="GO" id="GO:0034605">
    <property type="term" value="P:cellular response to heat"/>
    <property type="evidence" value="ECO:0007669"/>
    <property type="project" value="TreeGrafter"/>
</dbReference>
<organism evidence="6">
    <name type="scientific">hydrothermal vent metagenome</name>
    <dbReference type="NCBI Taxonomy" id="652676"/>
    <lineage>
        <taxon>unclassified sequences</taxon>
        <taxon>metagenomes</taxon>
        <taxon>ecological metagenomes</taxon>
    </lineage>
</organism>
<dbReference type="GO" id="GO:0005524">
    <property type="term" value="F:ATP binding"/>
    <property type="evidence" value="ECO:0007669"/>
    <property type="project" value="UniProtKB-KW"/>
</dbReference>
<dbReference type="InterPro" id="IPR027417">
    <property type="entry name" value="P-loop_NTPase"/>
</dbReference>
<dbReference type="Gene3D" id="1.10.8.60">
    <property type="match status" value="2"/>
</dbReference>
<dbReference type="PROSITE" id="PS51903">
    <property type="entry name" value="CLP_R"/>
    <property type="match status" value="1"/>
</dbReference>
<keyword evidence="1" id="KW-0677">Repeat</keyword>
<dbReference type="PANTHER" id="PTHR11638:SF111">
    <property type="entry name" value="ATP-DEPENDENT CLP PROTEASE ATP-BINDING SUBUNIT CLPA"/>
    <property type="match status" value="1"/>
</dbReference>
<keyword evidence="4" id="KW-0143">Chaperone</keyword>
<dbReference type="PROSITE" id="PS00871">
    <property type="entry name" value="CLPAB_2"/>
    <property type="match status" value="1"/>
</dbReference>
<name>A0A3B1DYP2_9ZZZZ</name>
<dbReference type="InterPro" id="IPR019489">
    <property type="entry name" value="Clp_ATPase_C"/>
</dbReference>
<keyword evidence="3 6" id="KW-0067">ATP-binding</keyword>
<dbReference type="SMART" id="SM01086">
    <property type="entry name" value="ClpB_D2-small"/>
    <property type="match status" value="1"/>
</dbReference>
<dbReference type="InterPro" id="IPR001270">
    <property type="entry name" value="ClpA/B"/>
</dbReference>
<dbReference type="GO" id="GO:0006508">
    <property type="term" value="P:proteolysis"/>
    <property type="evidence" value="ECO:0007669"/>
    <property type="project" value="UniProtKB-KW"/>
</dbReference>
<dbReference type="Pfam" id="PF07724">
    <property type="entry name" value="AAA_2"/>
    <property type="match status" value="1"/>
</dbReference>